<feature type="signal peptide" evidence="2">
    <location>
        <begin position="1"/>
        <end position="25"/>
    </location>
</feature>
<evidence type="ECO:0000313" key="3">
    <source>
        <dbReference type="EMBL" id="MBW9055073.1"/>
    </source>
</evidence>
<comment type="caution">
    <text evidence="3">The sequence shown here is derived from an EMBL/GenBank/DDBJ whole genome shotgun (WGS) entry which is preliminary data.</text>
</comment>
<dbReference type="RefSeq" id="WP_220336414.1">
    <property type="nucleotide sequence ID" value="NZ_JAEUAK010000009.1"/>
</dbReference>
<evidence type="ECO:0008006" key="5">
    <source>
        <dbReference type="Google" id="ProtNLM"/>
    </source>
</evidence>
<evidence type="ECO:0000256" key="1">
    <source>
        <dbReference type="SAM" id="MobiDB-lite"/>
    </source>
</evidence>
<evidence type="ECO:0000256" key="2">
    <source>
        <dbReference type="SAM" id="SignalP"/>
    </source>
</evidence>
<reference evidence="3 4" key="1">
    <citation type="journal article" date="2021" name="MBio">
        <title>Poor Competitiveness of Bradyrhizobium in Pigeon Pea Root Colonization in Indian Soils.</title>
        <authorList>
            <person name="Chalasani D."/>
            <person name="Basu A."/>
            <person name="Pullabhotla S.V.S.R.N."/>
            <person name="Jorrin B."/>
            <person name="Neal A.L."/>
            <person name="Poole P.S."/>
            <person name="Podile A.R."/>
            <person name="Tkacz A."/>
        </authorList>
    </citation>
    <scope>NUCLEOTIDE SEQUENCE [LARGE SCALE GENOMIC DNA]</scope>
    <source>
        <strain evidence="3 4">HU56</strain>
    </source>
</reference>
<name>A0ABS7GYJ4_9HYPH</name>
<feature type="chain" id="PRO_5045836900" description="Lipoprotein" evidence="2">
    <location>
        <begin position="26"/>
        <end position="281"/>
    </location>
</feature>
<feature type="compositionally biased region" description="Polar residues" evidence="1">
    <location>
        <begin position="142"/>
        <end position="158"/>
    </location>
</feature>
<dbReference type="PROSITE" id="PS51257">
    <property type="entry name" value="PROKAR_LIPOPROTEIN"/>
    <property type="match status" value="1"/>
</dbReference>
<protein>
    <recommendedName>
        <fullName evidence="5">Lipoprotein</fullName>
    </recommendedName>
</protein>
<dbReference type="EMBL" id="JAEUAK010000009">
    <property type="protein sequence ID" value="MBW9055073.1"/>
    <property type="molecule type" value="Genomic_DNA"/>
</dbReference>
<accession>A0ABS7GYJ4</accession>
<gene>
    <name evidence="3" type="ORF">JNB85_21965</name>
</gene>
<sequence>MTRVATAPTLLICLALLSACNTTDALTLTPPMEIGDSSMNQRSSTPVTQSEAERMAGAPQQTFPVAPRRNGYTPAYSQQTYATQPNYQAQAYRPGTGAPPTTMQAQADALSRDGSSPAASGPIEREALAPPSTAVEQPAPRQPTQTAALDPTVSSSTSVRGNTVRFLPIIGAPVQAVTPLSRQLGAEARAHGLAIKSSNDTSSDYILKGYLSAFSDEGKVTVVYVWDVLDNAGARLHRIQGQEIVPTAATDPWAGVPASVMQQIASKTITEFTSWRQSQGG</sequence>
<organism evidence="3 4">
    <name type="scientific">Rhizobium mesosinicum</name>
    <dbReference type="NCBI Taxonomy" id="335017"/>
    <lineage>
        <taxon>Bacteria</taxon>
        <taxon>Pseudomonadati</taxon>
        <taxon>Pseudomonadota</taxon>
        <taxon>Alphaproteobacteria</taxon>
        <taxon>Hyphomicrobiales</taxon>
        <taxon>Rhizobiaceae</taxon>
        <taxon>Rhizobium/Agrobacterium group</taxon>
        <taxon>Rhizobium</taxon>
    </lineage>
</organism>
<keyword evidence="4" id="KW-1185">Reference proteome</keyword>
<keyword evidence="2" id="KW-0732">Signal</keyword>
<feature type="region of interest" description="Disordered" evidence="1">
    <location>
        <begin position="31"/>
        <end position="73"/>
    </location>
</feature>
<evidence type="ECO:0000313" key="4">
    <source>
        <dbReference type="Proteomes" id="UP000717752"/>
    </source>
</evidence>
<feature type="compositionally biased region" description="Polar residues" evidence="1">
    <location>
        <begin position="37"/>
        <end position="50"/>
    </location>
</feature>
<dbReference type="Proteomes" id="UP000717752">
    <property type="component" value="Unassembled WGS sequence"/>
</dbReference>
<proteinExistence type="predicted"/>
<feature type="region of interest" description="Disordered" evidence="1">
    <location>
        <begin position="90"/>
        <end position="158"/>
    </location>
</feature>